<keyword evidence="12" id="KW-1185">Reference proteome</keyword>
<dbReference type="PROSITE" id="PS00639">
    <property type="entry name" value="THIOL_PROTEASE_HIS"/>
    <property type="match status" value="1"/>
</dbReference>
<reference evidence="13" key="1">
    <citation type="submission" date="2025-08" db="UniProtKB">
        <authorList>
            <consortium name="RefSeq"/>
        </authorList>
    </citation>
    <scope>IDENTIFICATION</scope>
</reference>
<evidence type="ECO:0000256" key="5">
    <source>
        <dbReference type="ARBA" id="ARBA00022807"/>
    </source>
</evidence>
<dbReference type="InterPro" id="IPR000169">
    <property type="entry name" value="Pept_cys_AS"/>
</dbReference>
<feature type="chain" id="PRO_5018580328" evidence="9">
    <location>
        <begin position="18"/>
        <end position="333"/>
    </location>
</feature>
<dbReference type="SMART" id="SM00645">
    <property type="entry name" value="Pept_C1"/>
    <property type="match status" value="1"/>
</dbReference>
<keyword evidence="7" id="KW-1015">Disulfide bond</keyword>
<evidence type="ECO:0000256" key="9">
    <source>
        <dbReference type="SAM" id="SignalP"/>
    </source>
</evidence>
<evidence type="ECO:0000259" key="10">
    <source>
        <dbReference type="SMART" id="SM00645"/>
    </source>
</evidence>
<dbReference type="InterPro" id="IPR000668">
    <property type="entry name" value="Peptidase_C1A_C"/>
</dbReference>
<dbReference type="FunFam" id="3.90.70.10:FF:000332">
    <property type="entry name" value="Cathepsin L1"/>
    <property type="match status" value="1"/>
</dbReference>
<dbReference type="GO" id="GO:0006508">
    <property type="term" value="P:proteolysis"/>
    <property type="evidence" value="ECO:0007669"/>
    <property type="project" value="UniProtKB-KW"/>
</dbReference>
<evidence type="ECO:0000256" key="3">
    <source>
        <dbReference type="ARBA" id="ARBA00022670"/>
    </source>
</evidence>
<comment type="similarity">
    <text evidence="2">Belongs to the peptidase C1 family.</text>
</comment>
<dbReference type="InterPro" id="IPR038765">
    <property type="entry name" value="Papain-like_cys_pep_sf"/>
</dbReference>
<dbReference type="SUPFAM" id="SSF54001">
    <property type="entry name" value="Cysteine proteinases"/>
    <property type="match status" value="1"/>
</dbReference>
<dbReference type="CDD" id="cd02248">
    <property type="entry name" value="Peptidase_C1A"/>
    <property type="match status" value="1"/>
</dbReference>
<proteinExistence type="inferred from homology"/>
<evidence type="ECO:0000256" key="6">
    <source>
        <dbReference type="ARBA" id="ARBA00023145"/>
    </source>
</evidence>
<evidence type="ECO:0000313" key="13">
    <source>
        <dbReference type="RefSeq" id="XP_007539926.1"/>
    </source>
</evidence>
<evidence type="ECO:0000313" key="12">
    <source>
        <dbReference type="Proteomes" id="UP001652624"/>
    </source>
</evidence>
<dbReference type="InterPro" id="IPR025660">
    <property type="entry name" value="Pept_his_AS"/>
</dbReference>
<name>A0A1S3AS25_ERIEU</name>
<dbReference type="GeneID" id="103128940"/>
<dbReference type="Pfam" id="PF00112">
    <property type="entry name" value="Peptidase_C1"/>
    <property type="match status" value="1"/>
</dbReference>
<evidence type="ECO:0000256" key="4">
    <source>
        <dbReference type="ARBA" id="ARBA00022801"/>
    </source>
</evidence>
<evidence type="ECO:0000256" key="8">
    <source>
        <dbReference type="ARBA" id="ARBA00023228"/>
    </source>
</evidence>
<evidence type="ECO:0000256" key="1">
    <source>
        <dbReference type="ARBA" id="ARBA00004371"/>
    </source>
</evidence>
<feature type="domain" description="Peptidase C1A papain C-terminal" evidence="10">
    <location>
        <begin position="114"/>
        <end position="332"/>
    </location>
</feature>
<dbReference type="SMART" id="SM00848">
    <property type="entry name" value="Inhibitor_I29"/>
    <property type="match status" value="1"/>
</dbReference>
<evidence type="ECO:0000259" key="11">
    <source>
        <dbReference type="SMART" id="SM00848"/>
    </source>
</evidence>
<dbReference type="GO" id="GO:0008234">
    <property type="term" value="F:cysteine-type peptidase activity"/>
    <property type="evidence" value="ECO:0007669"/>
    <property type="project" value="UniProtKB-KW"/>
</dbReference>
<dbReference type="Pfam" id="PF08246">
    <property type="entry name" value="Inhibitor_I29"/>
    <property type="match status" value="1"/>
</dbReference>
<keyword evidence="6" id="KW-0865">Zymogen</keyword>
<dbReference type="PANTHER" id="PTHR12411">
    <property type="entry name" value="CYSTEINE PROTEASE FAMILY C1-RELATED"/>
    <property type="match status" value="1"/>
</dbReference>
<gene>
    <name evidence="13" type="primary">LOC103128940</name>
</gene>
<dbReference type="GO" id="GO:0005764">
    <property type="term" value="C:lysosome"/>
    <property type="evidence" value="ECO:0007669"/>
    <property type="project" value="UniProtKB-SubCell"/>
</dbReference>
<comment type="subcellular location">
    <subcellularLocation>
        <location evidence="1">Lysosome</location>
    </subcellularLocation>
</comment>
<dbReference type="InterPro" id="IPR013201">
    <property type="entry name" value="Prot_inhib_I29"/>
</dbReference>
<dbReference type="PROSITE" id="PS00640">
    <property type="entry name" value="THIOL_PROTEASE_ASN"/>
    <property type="match status" value="1"/>
</dbReference>
<keyword evidence="4" id="KW-0378">Hydrolase</keyword>
<organism evidence="12 13">
    <name type="scientific">Erinaceus europaeus</name>
    <name type="common">Western European hedgehog</name>
    <dbReference type="NCBI Taxonomy" id="9365"/>
    <lineage>
        <taxon>Eukaryota</taxon>
        <taxon>Metazoa</taxon>
        <taxon>Chordata</taxon>
        <taxon>Craniata</taxon>
        <taxon>Vertebrata</taxon>
        <taxon>Euteleostomi</taxon>
        <taxon>Mammalia</taxon>
        <taxon>Eutheria</taxon>
        <taxon>Laurasiatheria</taxon>
        <taxon>Eulipotyphla</taxon>
        <taxon>Erinaceidae</taxon>
        <taxon>Erinaceinae</taxon>
        <taxon>Erinaceus</taxon>
    </lineage>
</organism>
<feature type="domain" description="Cathepsin propeptide inhibitor" evidence="11">
    <location>
        <begin position="29"/>
        <end position="88"/>
    </location>
</feature>
<protein>
    <submittedName>
        <fullName evidence="13">Procathepsin L-like</fullName>
    </submittedName>
</protein>
<dbReference type="Proteomes" id="UP001652624">
    <property type="component" value="Chromosome 10"/>
</dbReference>
<evidence type="ECO:0000256" key="7">
    <source>
        <dbReference type="ARBA" id="ARBA00023157"/>
    </source>
</evidence>
<dbReference type="AlphaFoldDB" id="A0A1S3AS25"/>
<dbReference type="RefSeq" id="XP_007539926.1">
    <property type="nucleotide sequence ID" value="XM_007539864.2"/>
</dbReference>
<dbReference type="Gene3D" id="3.90.70.10">
    <property type="entry name" value="Cysteine proteinases"/>
    <property type="match status" value="1"/>
</dbReference>
<keyword evidence="3" id="KW-0645">Protease</keyword>
<keyword evidence="8" id="KW-0458">Lysosome</keyword>
<dbReference type="eggNOG" id="KOG1543">
    <property type="taxonomic scope" value="Eukaryota"/>
</dbReference>
<dbReference type="InterPro" id="IPR025661">
    <property type="entry name" value="Pept_asp_AS"/>
</dbReference>
<keyword evidence="5" id="KW-0788">Thiol protease</keyword>
<dbReference type="InterPro" id="IPR013128">
    <property type="entry name" value="Peptidase_C1A"/>
</dbReference>
<dbReference type="PROSITE" id="PS00139">
    <property type="entry name" value="THIOL_PROTEASE_CYS"/>
    <property type="match status" value="1"/>
</dbReference>
<evidence type="ECO:0000256" key="2">
    <source>
        <dbReference type="ARBA" id="ARBA00008455"/>
    </source>
</evidence>
<dbReference type="InterPro" id="IPR039417">
    <property type="entry name" value="Peptidase_C1A_papain-like"/>
</dbReference>
<dbReference type="OrthoDB" id="10253408at2759"/>
<accession>A0A1S3AS25</accession>
<feature type="signal peptide" evidence="9">
    <location>
        <begin position="1"/>
        <end position="17"/>
    </location>
</feature>
<keyword evidence="9" id="KW-0732">Signal</keyword>
<dbReference type="PRINTS" id="PR00705">
    <property type="entry name" value="PAPAIN"/>
</dbReference>
<dbReference type="InParanoid" id="A0A1S3AS25"/>
<sequence length="333" mass="37405">MNRSLFLAALCLGITSAAPRFNQSLDSQWFHWKAEHKKLYGENEMAWRRELWESNLRMIEQHNWEFQQGKHSFTLGMNSFGDMTNEEFKEAMIGFQSQKHGQTKLFKNVLRAKIPSSVDWRRKGYVTPVKDQGKCGSCWAFSTTGTLEGQMFKKTGKLVSLSEQNLVDCSVSQGNIGCSGGLMNNAYRYIMDNGGLESEQSYPYEAEEGECRYNPKYSVANVTGFVDVPQNEKALMEAVATVGPISVGIDAMHDTFRFYNGGIYYEPNCSSESLGHAVLVVGYGSEGRGPSRRNYWIVKNSWGKTWGLNGYVKMSKDMDNNCGIATSASYPTV</sequence>